<proteinExistence type="predicted"/>
<feature type="region of interest" description="Disordered" evidence="1">
    <location>
        <begin position="146"/>
        <end position="219"/>
    </location>
</feature>
<dbReference type="OrthoDB" id="187751at2157"/>
<dbReference type="PROSITE" id="PS51257">
    <property type="entry name" value="PROKAR_LIPOPROTEIN"/>
    <property type="match status" value="1"/>
</dbReference>
<evidence type="ECO:0000313" key="2">
    <source>
        <dbReference type="EMBL" id="SEH15218.1"/>
    </source>
</evidence>
<dbReference type="EMBL" id="FNWL01000002">
    <property type="protein sequence ID" value="SEH15218.1"/>
    <property type="molecule type" value="Genomic_DNA"/>
</dbReference>
<feature type="region of interest" description="Disordered" evidence="1">
    <location>
        <begin position="31"/>
        <end position="56"/>
    </location>
</feature>
<feature type="compositionally biased region" description="Acidic residues" evidence="1">
    <location>
        <begin position="159"/>
        <end position="219"/>
    </location>
</feature>
<reference evidence="3" key="1">
    <citation type="submission" date="2016-10" db="EMBL/GenBank/DDBJ databases">
        <authorList>
            <person name="Varghese N."/>
            <person name="Submissions S."/>
        </authorList>
    </citation>
    <scope>NUCLEOTIDE SEQUENCE [LARGE SCALE GENOMIC DNA]</scope>
    <source>
        <strain evidence="3">CGMCC 1.8981</strain>
    </source>
</reference>
<protein>
    <submittedName>
        <fullName evidence="2">Uncharacterized protein</fullName>
    </submittedName>
</protein>
<dbReference type="Proteomes" id="UP000199112">
    <property type="component" value="Unassembled WGS sequence"/>
</dbReference>
<evidence type="ECO:0000313" key="3">
    <source>
        <dbReference type="Proteomes" id="UP000199112"/>
    </source>
</evidence>
<accession>A0A1H6FYE8</accession>
<evidence type="ECO:0000256" key="1">
    <source>
        <dbReference type="SAM" id="MobiDB-lite"/>
    </source>
</evidence>
<keyword evidence="3" id="KW-1185">Reference proteome</keyword>
<gene>
    <name evidence="2" type="ORF">SAMN04487967_1976</name>
</gene>
<dbReference type="AlphaFoldDB" id="A0A1H6FYE8"/>
<organism evidence="2 3">
    <name type="scientific">Natronorubrum sediminis</name>
    <dbReference type="NCBI Taxonomy" id="640943"/>
    <lineage>
        <taxon>Archaea</taxon>
        <taxon>Methanobacteriati</taxon>
        <taxon>Methanobacteriota</taxon>
        <taxon>Stenosarchaea group</taxon>
        <taxon>Halobacteria</taxon>
        <taxon>Halobacteriales</taxon>
        <taxon>Natrialbaceae</taxon>
        <taxon>Natronorubrum</taxon>
    </lineage>
</organism>
<sequence>MTPDPTRRRVLQLTGAGATASLAGCSSLVGDNDEELEVDEEPDIEPSEGVTALTHPPDEEMMELQEEVMAEVEAGEIDEAEVEQEMMARQQEIVMSTAVEFESAHADDDEITIEAGVGEEGAFLLSGSEERLIELLQEGEIDGLLAGEEYEIALGSDDGQPEPEPEPEPDEDEVEDGDEDADDDDGDDTDEDESESDDDSGGEDDSSDDGDSDAGDDEG</sequence>
<feature type="compositionally biased region" description="Acidic residues" evidence="1">
    <location>
        <begin position="31"/>
        <end position="46"/>
    </location>
</feature>
<dbReference type="RefSeq" id="WP_090506864.1">
    <property type="nucleotide sequence ID" value="NZ_FNWL01000002.1"/>
</dbReference>
<name>A0A1H6FYE8_9EURY</name>